<proteinExistence type="predicted"/>
<keyword evidence="1" id="KW-0472">Membrane</keyword>
<accession>A0AAD7M9H0</accession>
<evidence type="ECO:0000313" key="2">
    <source>
        <dbReference type="EMBL" id="KAJ7706611.1"/>
    </source>
</evidence>
<feature type="transmembrane region" description="Helical" evidence="1">
    <location>
        <begin position="351"/>
        <end position="370"/>
    </location>
</feature>
<feature type="transmembrane region" description="Helical" evidence="1">
    <location>
        <begin position="411"/>
        <end position="428"/>
    </location>
</feature>
<evidence type="ECO:0000313" key="3">
    <source>
        <dbReference type="Proteomes" id="UP001215598"/>
    </source>
</evidence>
<dbReference type="EMBL" id="JARKIB010000455">
    <property type="protein sequence ID" value="KAJ7706611.1"/>
    <property type="molecule type" value="Genomic_DNA"/>
</dbReference>
<organism evidence="2 3">
    <name type="scientific">Mycena metata</name>
    <dbReference type="NCBI Taxonomy" id="1033252"/>
    <lineage>
        <taxon>Eukaryota</taxon>
        <taxon>Fungi</taxon>
        <taxon>Dikarya</taxon>
        <taxon>Basidiomycota</taxon>
        <taxon>Agaricomycotina</taxon>
        <taxon>Agaricomycetes</taxon>
        <taxon>Agaricomycetidae</taxon>
        <taxon>Agaricales</taxon>
        <taxon>Marasmiineae</taxon>
        <taxon>Mycenaceae</taxon>
        <taxon>Mycena</taxon>
    </lineage>
</organism>
<keyword evidence="3" id="KW-1185">Reference proteome</keyword>
<dbReference type="Proteomes" id="UP001215598">
    <property type="component" value="Unassembled WGS sequence"/>
</dbReference>
<keyword evidence="1" id="KW-1133">Transmembrane helix</keyword>
<reference evidence="2" key="1">
    <citation type="submission" date="2023-03" db="EMBL/GenBank/DDBJ databases">
        <title>Massive genome expansion in bonnet fungi (Mycena s.s.) driven by repeated elements and novel gene families across ecological guilds.</title>
        <authorList>
            <consortium name="Lawrence Berkeley National Laboratory"/>
            <person name="Harder C.B."/>
            <person name="Miyauchi S."/>
            <person name="Viragh M."/>
            <person name="Kuo A."/>
            <person name="Thoen E."/>
            <person name="Andreopoulos B."/>
            <person name="Lu D."/>
            <person name="Skrede I."/>
            <person name="Drula E."/>
            <person name="Henrissat B."/>
            <person name="Morin E."/>
            <person name="Kohler A."/>
            <person name="Barry K."/>
            <person name="LaButti K."/>
            <person name="Morin E."/>
            <person name="Salamov A."/>
            <person name="Lipzen A."/>
            <person name="Mereny Z."/>
            <person name="Hegedus B."/>
            <person name="Baldrian P."/>
            <person name="Stursova M."/>
            <person name="Weitz H."/>
            <person name="Taylor A."/>
            <person name="Grigoriev I.V."/>
            <person name="Nagy L.G."/>
            <person name="Martin F."/>
            <person name="Kauserud H."/>
        </authorList>
    </citation>
    <scope>NUCLEOTIDE SEQUENCE</scope>
    <source>
        <strain evidence="2">CBHHK182m</strain>
    </source>
</reference>
<dbReference type="AlphaFoldDB" id="A0AAD7M9H0"/>
<protein>
    <submittedName>
        <fullName evidence="2">Uncharacterized protein</fullName>
    </submittedName>
</protein>
<evidence type="ECO:0000256" key="1">
    <source>
        <dbReference type="SAM" id="Phobius"/>
    </source>
</evidence>
<sequence length="482" mass="54368">MEITSSTNELKIRGSLRPITSLGGNRYTKTTRVAVSTITKISPGLFTAAHEPEPEYLPQFWSAHVHPEGQLYFFRQGPLRVVTDAYLYSATTAEIVCRWVEVVEGLLSTAGVVVGTTFELFLQPEENGCAYYLIDHATCAQFWLQKYNTEDLGLQNFGSASLLKIALEELYWTHVEYFPTHLEGIPAHKLEELGSIFSHGLCDQMTSPVSTFLFTAQQCSVFLKLLQGCKGLNNGYTTCVIARLFSEINRNRIMTYYGQETARLCRNQYVAYGPEPKQCWISTAMAALTFQASDIHRARLEDTFVDHMVYIHLWNQLMDDCLKEWRTSAIGALSGLILHSPLLVLRSPFPMLGPTSAVFLGSALGCSVFLNHKYRPMKGLACTDARDHLESVHSARFGFKFVAFSFSLPRALLLWGFILLLINCWSVLDEYFGQRMVLGFSVFSFLIVLALYGPTSGKLNVSWIKWRGLYRQRNENGGIQMV</sequence>
<gene>
    <name evidence="2" type="ORF">B0H16DRAFT_1634781</name>
</gene>
<name>A0AAD7M9H0_9AGAR</name>
<comment type="caution">
    <text evidence="2">The sequence shown here is derived from an EMBL/GenBank/DDBJ whole genome shotgun (WGS) entry which is preliminary data.</text>
</comment>
<keyword evidence="1" id="KW-0812">Transmembrane</keyword>